<dbReference type="PANTHER" id="PTHR23509">
    <property type="entry name" value="PA-PL1 PHOSPHOLIPASE FAMILY"/>
    <property type="match status" value="1"/>
</dbReference>
<feature type="domain" description="DDHD" evidence="4">
    <location>
        <begin position="422"/>
        <end position="611"/>
    </location>
</feature>
<dbReference type="InterPro" id="IPR058055">
    <property type="entry name" value="PA-PLA1"/>
</dbReference>
<dbReference type="GO" id="GO:0004806">
    <property type="term" value="F:triacylglycerol lipase activity"/>
    <property type="evidence" value="ECO:0007669"/>
    <property type="project" value="TreeGrafter"/>
</dbReference>
<dbReference type="Pfam" id="PF02825">
    <property type="entry name" value="WWE"/>
    <property type="match status" value="1"/>
</dbReference>
<comment type="similarity">
    <text evidence="1">Belongs to the PA-PLA1 family.</text>
</comment>
<evidence type="ECO:0000259" key="4">
    <source>
        <dbReference type="PROSITE" id="PS51043"/>
    </source>
</evidence>
<comment type="caution">
    <text evidence="5">The sequence shown here is derived from an EMBL/GenBank/DDBJ whole genome shotgun (WGS) entry which is preliminary data.</text>
</comment>
<dbReference type="InterPro" id="IPR004177">
    <property type="entry name" value="DDHD_dom"/>
</dbReference>
<dbReference type="GO" id="GO:0046872">
    <property type="term" value="F:metal ion binding"/>
    <property type="evidence" value="ECO:0007669"/>
    <property type="project" value="InterPro"/>
</dbReference>
<feature type="region of interest" description="Disordered" evidence="2">
    <location>
        <begin position="1"/>
        <end position="25"/>
    </location>
</feature>
<feature type="compositionally biased region" description="Low complexity" evidence="2">
    <location>
        <begin position="12"/>
        <end position="25"/>
    </location>
</feature>
<gene>
    <name evidence="5" type="ORF">LTLLF_174810</name>
</gene>
<dbReference type="PROSITE" id="PS51043">
    <property type="entry name" value="DDHD"/>
    <property type="match status" value="1"/>
</dbReference>
<name>A0A8J6KN95_MICOH</name>
<dbReference type="EMBL" id="JAATJU010024222">
    <property type="protein sequence ID" value="KAH0506076.1"/>
    <property type="molecule type" value="Genomic_DNA"/>
</dbReference>
<protein>
    <submittedName>
        <fullName evidence="5">Phospholipase DDHD2</fullName>
    </submittedName>
</protein>
<dbReference type="GO" id="GO:0030134">
    <property type="term" value="C:COPII-coated ER to Golgi transport vesicle"/>
    <property type="evidence" value="ECO:0007669"/>
    <property type="project" value="TreeGrafter"/>
</dbReference>
<evidence type="ECO:0000256" key="2">
    <source>
        <dbReference type="SAM" id="MobiDB-lite"/>
    </source>
</evidence>
<feature type="region of interest" description="Disordered" evidence="2">
    <location>
        <begin position="537"/>
        <end position="570"/>
    </location>
</feature>
<organism evidence="5 6">
    <name type="scientific">Microtus ochrogaster</name>
    <name type="common">Prairie vole</name>
    <dbReference type="NCBI Taxonomy" id="79684"/>
    <lineage>
        <taxon>Eukaryota</taxon>
        <taxon>Metazoa</taxon>
        <taxon>Chordata</taxon>
        <taxon>Craniata</taxon>
        <taxon>Vertebrata</taxon>
        <taxon>Euteleostomi</taxon>
        <taxon>Mammalia</taxon>
        <taxon>Eutheria</taxon>
        <taxon>Euarchontoglires</taxon>
        <taxon>Glires</taxon>
        <taxon>Rodentia</taxon>
        <taxon>Myomorpha</taxon>
        <taxon>Muroidea</taxon>
        <taxon>Cricetidae</taxon>
        <taxon>Arvicolinae</taxon>
        <taxon>Microtus</taxon>
    </lineage>
</organism>
<dbReference type="InterPro" id="IPR057825">
    <property type="entry name" value="WWE_SEC23-DDH2"/>
</dbReference>
<sequence>MSSVESHQEQLSQSDPSPSSNSSSSFELIDMDVGSLYEPVSSHWFYCKIIDSKELWIPFNSDDSQQLEEAHSSGKDCNERVVPTDGGRYDVHLGERMRYAVYWDEPPSEVRRCTWFYKGDKDNKYVPYSESFSQVLEETYMVAVTLDEWKKKLESPNREIIILHNPKLMVHYQPVAGADEWGSTSTEQGRPRSVKRGVENIPVDIHCVNDFRSVSLNLLQTHFKKAQENQQIGRVEFLPVNWHSPLHSTGVDIDLQRITLPSINRLRHFTNDTILDVFFYNSPTYCQTIVDTVASEMNRIYTLFLQRNPDFKGGVSIAGHSLGSLILFDILTNQKDSFGDIDSEKGSFRTVEDQGDVPTLEEELKKLQLSEFFTVFEKEKIDKEALGVNRSATSASEVNIPKENGDYLDVGIGQVSVKYPRLNYKPEIFFAFGSPIGMFLTVRGLRRIDPNYKFPTCKGFFNIYHPFDPVAYRIEPMVVPEVEFEPMLIPHHKGRKRMHLELREGFTRMSMDLKNNLLGSLRMAWKSFTRAPYPALQASETAEETEAEPESSSEKSSEANTEETPVEVKEELPINVGMLNGGQRIDYVLQEKPIESFNEYLFALQSHLCYW</sequence>
<dbReference type="Pfam" id="PF02862">
    <property type="entry name" value="DDHD"/>
    <property type="match status" value="1"/>
</dbReference>
<evidence type="ECO:0000313" key="6">
    <source>
        <dbReference type="Proteomes" id="UP000710432"/>
    </source>
</evidence>
<feature type="domain" description="WWE" evidence="3">
    <location>
        <begin position="30"/>
        <end position="112"/>
    </location>
</feature>
<dbReference type="InterPro" id="IPR004170">
    <property type="entry name" value="WWE_dom"/>
</dbReference>
<evidence type="ECO:0000256" key="1">
    <source>
        <dbReference type="ARBA" id="ARBA00038464"/>
    </source>
</evidence>
<accession>A0A8J6KN95</accession>
<evidence type="ECO:0000313" key="5">
    <source>
        <dbReference type="EMBL" id="KAH0506076.1"/>
    </source>
</evidence>
<proteinExistence type="inferred from homology"/>
<dbReference type="PANTHER" id="PTHR23509:SF7">
    <property type="entry name" value="PHOSPHOLIPASE DDHD2"/>
    <property type="match status" value="1"/>
</dbReference>
<dbReference type="AlphaFoldDB" id="A0A8J6KN95"/>
<feature type="compositionally biased region" description="Acidic residues" evidence="2">
    <location>
        <begin position="541"/>
        <end position="551"/>
    </location>
</feature>
<evidence type="ECO:0000259" key="3">
    <source>
        <dbReference type="PROSITE" id="PS50918"/>
    </source>
</evidence>
<dbReference type="Proteomes" id="UP000710432">
    <property type="component" value="Unassembled WGS sequence"/>
</dbReference>
<dbReference type="Pfam" id="PF23464">
    <property type="entry name" value="WWE_3"/>
    <property type="match status" value="1"/>
</dbReference>
<reference evidence="5" key="1">
    <citation type="submission" date="2020-03" db="EMBL/GenBank/DDBJ databases">
        <title>Studies in the Genomics of Life Span.</title>
        <authorList>
            <person name="Glass D."/>
        </authorList>
    </citation>
    <scope>NUCLEOTIDE SEQUENCE</scope>
    <source>
        <strain evidence="5">LTLLF</strain>
        <tissue evidence="5">Muscle</tissue>
    </source>
</reference>
<dbReference type="PROSITE" id="PS50918">
    <property type="entry name" value="WWE"/>
    <property type="match status" value="1"/>
</dbReference>
<dbReference type="GO" id="GO:0004620">
    <property type="term" value="F:phospholipase activity"/>
    <property type="evidence" value="ECO:0007669"/>
    <property type="project" value="TreeGrafter"/>
</dbReference>
<dbReference type="SMART" id="SM01127">
    <property type="entry name" value="DDHD"/>
    <property type="match status" value="1"/>
</dbReference>
<feature type="compositionally biased region" description="Polar residues" evidence="2">
    <location>
        <begin position="1"/>
        <end position="11"/>
    </location>
</feature>